<dbReference type="Gene3D" id="2.40.320.10">
    <property type="entry name" value="Hypothetical Protein Pfu-838710-001"/>
    <property type="match status" value="1"/>
</dbReference>
<dbReference type="GO" id="GO:0050333">
    <property type="term" value="F:thiamine triphosphate phosphatase activity"/>
    <property type="evidence" value="ECO:0007669"/>
    <property type="project" value="InterPro"/>
</dbReference>
<dbReference type="InterPro" id="IPR033469">
    <property type="entry name" value="CYTH-like_dom_sf"/>
</dbReference>
<organism evidence="1 2">
    <name type="scientific">Extremus antarcticus</name>
    <dbReference type="NCBI Taxonomy" id="702011"/>
    <lineage>
        <taxon>Eukaryota</taxon>
        <taxon>Fungi</taxon>
        <taxon>Dikarya</taxon>
        <taxon>Ascomycota</taxon>
        <taxon>Pezizomycotina</taxon>
        <taxon>Dothideomycetes</taxon>
        <taxon>Dothideomycetidae</taxon>
        <taxon>Mycosphaerellales</taxon>
        <taxon>Extremaceae</taxon>
        <taxon>Extremus</taxon>
    </lineage>
</organism>
<dbReference type="InterPro" id="IPR039582">
    <property type="entry name" value="THTPA"/>
</dbReference>
<dbReference type="Proteomes" id="UP001271007">
    <property type="component" value="Unassembled WGS sequence"/>
</dbReference>
<dbReference type="AlphaFoldDB" id="A0AAJ0GC29"/>
<name>A0AAJ0GC29_9PEZI</name>
<keyword evidence="2" id="KW-1185">Reference proteome</keyword>
<dbReference type="PANTHER" id="PTHR14586:SF1">
    <property type="entry name" value="THIAMINE-TRIPHOSPHATASE"/>
    <property type="match status" value="1"/>
</dbReference>
<gene>
    <name evidence="1" type="ORF">LTR09_006068</name>
</gene>
<dbReference type="GO" id="GO:0042357">
    <property type="term" value="P:thiamine diphosphate metabolic process"/>
    <property type="evidence" value="ECO:0007669"/>
    <property type="project" value="TreeGrafter"/>
</dbReference>
<dbReference type="GO" id="GO:0000287">
    <property type="term" value="F:magnesium ion binding"/>
    <property type="evidence" value="ECO:0007669"/>
    <property type="project" value="TreeGrafter"/>
</dbReference>
<dbReference type="PANTHER" id="PTHR14586">
    <property type="entry name" value="THIAMINE-TRIPHOSPHATASE"/>
    <property type="match status" value="1"/>
</dbReference>
<evidence type="ECO:0000313" key="1">
    <source>
        <dbReference type="EMBL" id="KAK3053004.1"/>
    </source>
</evidence>
<evidence type="ECO:0000313" key="2">
    <source>
        <dbReference type="Proteomes" id="UP001271007"/>
    </source>
</evidence>
<dbReference type="EMBL" id="JAWDJX010000018">
    <property type="protein sequence ID" value="KAK3053004.1"/>
    <property type="molecule type" value="Genomic_DNA"/>
</dbReference>
<reference evidence="1" key="1">
    <citation type="submission" date="2023-04" db="EMBL/GenBank/DDBJ databases">
        <title>Black Yeasts Isolated from many extreme environments.</title>
        <authorList>
            <person name="Coleine C."/>
            <person name="Stajich J.E."/>
            <person name="Selbmann L."/>
        </authorList>
    </citation>
    <scope>NUCLEOTIDE SEQUENCE</scope>
    <source>
        <strain evidence="1">CCFEE 5312</strain>
    </source>
</reference>
<comment type="caution">
    <text evidence="1">The sequence shown here is derived from an EMBL/GenBank/DDBJ whole genome shotgun (WGS) entry which is preliminary data.</text>
</comment>
<proteinExistence type="predicted"/>
<protein>
    <recommendedName>
        <fullName evidence="3">CYTH domain-containing protein</fullName>
    </recommendedName>
</protein>
<accession>A0AAJ0GC29</accession>
<sequence length="292" mass="32840">MTNMHQNVSADKMYRLSKTPLSRFSRYLTTGANSMASHLEVEHKFLPTANLKAHLAGNTSNVHHQLSPKFERLPSRMMRDIYYDCEDQLSKAGIWIRRRETRTARSCGFPPIFEGSVVTQWEAKLKLAGDYLESQIVEVEGLANVQNVLQGQMPGTFLSNLEVLADLDTLRQSWTIHEAAAICTVLNSSPQDGEPSICMDLDMITAPSYDMPGIKPFQHEVGEIELVGEVVGGDSEVEDEKKRLEASARMHMRLQEFVSSYPALFPRTQVQGKLSAFFVWQERTGSRLTGTD</sequence>
<dbReference type="SUPFAM" id="SSF55154">
    <property type="entry name" value="CYTH-like phosphatases"/>
    <property type="match status" value="1"/>
</dbReference>
<evidence type="ECO:0008006" key="3">
    <source>
        <dbReference type="Google" id="ProtNLM"/>
    </source>
</evidence>